<dbReference type="Proteomes" id="UP000008043">
    <property type="component" value="Chromosome"/>
</dbReference>
<keyword evidence="1 2" id="KW-0238">DNA-binding</keyword>
<gene>
    <name evidence="4" type="ORF">BN159_2015</name>
</gene>
<dbReference type="InterPro" id="IPR001647">
    <property type="entry name" value="HTH_TetR"/>
</dbReference>
<evidence type="ECO:0000313" key="4">
    <source>
        <dbReference type="EMBL" id="CCK26394.1"/>
    </source>
</evidence>
<accession>K4R160</accession>
<dbReference type="InterPro" id="IPR041678">
    <property type="entry name" value="TetR_C_16"/>
</dbReference>
<feature type="domain" description="HTH tetR-type" evidence="3">
    <location>
        <begin position="17"/>
        <end position="77"/>
    </location>
</feature>
<dbReference type="Pfam" id="PF17920">
    <property type="entry name" value="TetR_C_16"/>
    <property type="match status" value="1"/>
</dbReference>
<dbReference type="PATRIC" id="fig|1214101.3.peg.2047"/>
<dbReference type="SUPFAM" id="SSF46689">
    <property type="entry name" value="Homeodomain-like"/>
    <property type="match status" value="1"/>
</dbReference>
<dbReference type="PROSITE" id="PS50977">
    <property type="entry name" value="HTH_TETR_2"/>
    <property type="match status" value="1"/>
</dbReference>
<evidence type="ECO:0000256" key="1">
    <source>
        <dbReference type="ARBA" id="ARBA00023125"/>
    </source>
</evidence>
<dbReference type="HOGENOM" id="CLU_069356_10_0_11"/>
<dbReference type="STRING" id="1214101.BN159_2015"/>
<name>K4R160_STRDJ</name>
<evidence type="ECO:0000256" key="2">
    <source>
        <dbReference type="PROSITE-ProRule" id="PRU00335"/>
    </source>
</evidence>
<dbReference type="InterPro" id="IPR009057">
    <property type="entry name" value="Homeodomain-like_sf"/>
</dbReference>
<keyword evidence="5" id="KW-1185">Reference proteome</keyword>
<dbReference type="Pfam" id="PF00440">
    <property type="entry name" value="TetR_N"/>
    <property type="match status" value="1"/>
</dbReference>
<dbReference type="Gene3D" id="1.10.10.60">
    <property type="entry name" value="Homeodomain-like"/>
    <property type="match status" value="1"/>
</dbReference>
<dbReference type="KEGG" id="sdv:BN159_2015"/>
<organism evidence="4 5">
    <name type="scientific">Streptomyces davaonensis (strain DSM 101723 / JCM 4913 / KCC S-0913 / 768)</name>
    <dbReference type="NCBI Taxonomy" id="1214101"/>
    <lineage>
        <taxon>Bacteria</taxon>
        <taxon>Bacillati</taxon>
        <taxon>Actinomycetota</taxon>
        <taxon>Actinomycetes</taxon>
        <taxon>Kitasatosporales</taxon>
        <taxon>Streptomycetaceae</taxon>
        <taxon>Streptomyces</taxon>
    </lineage>
</organism>
<protein>
    <recommendedName>
        <fullName evidence="3">HTH tetR-type domain-containing protein</fullName>
    </recommendedName>
</protein>
<dbReference type="AlphaFoldDB" id="K4R160"/>
<dbReference type="PANTHER" id="PTHR30055:SF235">
    <property type="entry name" value="TRANSCRIPTIONAL REGULATORY PROTEIN"/>
    <property type="match status" value="1"/>
</dbReference>
<dbReference type="Gene3D" id="1.10.357.10">
    <property type="entry name" value="Tetracycline Repressor, domain 2"/>
    <property type="match status" value="1"/>
</dbReference>
<dbReference type="eggNOG" id="COG1309">
    <property type="taxonomic scope" value="Bacteria"/>
</dbReference>
<dbReference type="EMBL" id="HE971709">
    <property type="protein sequence ID" value="CCK26394.1"/>
    <property type="molecule type" value="Genomic_DNA"/>
</dbReference>
<dbReference type="GO" id="GO:0000976">
    <property type="term" value="F:transcription cis-regulatory region binding"/>
    <property type="evidence" value="ECO:0007669"/>
    <property type="project" value="TreeGrafter"/>
</dbReference>
<dbReference type="InterPro" id="IPR036271">
    <property type="entry name" value="Tet_transcr_reg_TetR-rel_C_sf"/>
</dbReference>
<sequence length="195" mass="21482">MERLVAVAQQLMPTRSQRTREAILRAARMHFAADGYQRSTIRAIAATASIDPSMVMRYFGSKEQLFDAALDVDLGLPDLTGTPMERLPQELITHFLAPWEDDLDEGSMRLLLRCAATNERAAEHLRRMLHEQFTSSLRGALGPERADACSGVLAAQLLGVAFTRYVLRLRPIADLPVAALADLVAPSLRTVLAAE</sequence>
<dbReference type="PRINTS" id="PR00455">
    <property type="entry name" value="HTHTETR"/>
</dbReference>
<proteinExistence type="predicted"/>
<evidence type="ECO:0000259" key="3">
    <source>
        <dbReference type="PROSITE" id="PS50977"/>
    </source>
</evidence>
<dbReference type="SUPFAM" id="SSF48498">
    <property type="entry name" value="Tetracyclin repressor-like, C-terminal domain"/>
    <property type="match status" value="1"/>
</dbReference>
<dbReference type="InterPro" id="IPR050109">
    <property type="entry name" value="HTH-type_TetR-like_transc_reg"/>
</dbReference>
<feature type="DNA-binding region" description="H-T-H motif" evidence="2">
    <location>
        <begin position="40"/>
        <end position="59"/>
    </location>
</feature>
<reference evidence="4 5" key="1">
    <citation type="journal article" date="2012" name="J. Bacteriol.">
        <title>Genome sequence of the bacterium Streptomyces davawensis JCM 4913 and heterologous production of the unique antibiotic roseoflavin.</title>
        <authorList>
            <person name="Jankowitsch F."/>
            <person name="Schwarz J."/>
            <person name="Ruckert C."/>
            <person name="Gust B."/>
            <person name="Szczepanowski R."/>
            <person name="Blom J."/>
            <person name="Pelzer S."/>
            <person name="Kalinowski J."/>
            <person name="Mack M."/>
        </authorList>
    </citation>
    <scope>NUCLEOTIDE SEQUENCE [LARGE SCALE GENOMIC DNA]</scope>
    <source>
        <strain evidence="5">DSM 101723 / JCM 4913 / KCC S-0913 / 768</strain>
    </source>
</reference>
<evidence type="ECO:0000313" key="5">
    <source>
        <dbReference type="Proteomes" id="UP000008043"/>
    </source>
</evidence>
<dbReference type="PANTHER" id="PTHR30055">
    <property type="entry name" value="HTH-TYPE TRANSCRIPTIONAL REGULATOR RUTR"/>
    <property type="match status" value="1"/>
</dbReference>
<dbReference type="GO" id="GO:0003700">
    <property type="term" value="F:DNA-binding transcription factor activity"/>
    <property type="evidence" value="ECO:0007669"/>
    <property type="project" value="TreeGrafter"/>
</dbReference>